<feature type="region of interest" description="Disordered" evidence="1">
    <location>
        <begin position="1"/>
        <end position="320"/>
    </location>
</feature>
<feature type="region of interest" description="Disordered" evidence="1">
    <location>
        <begin position="1628"/>
        <end position="1655"/>
    </location>
</feature>
<feature type="compositionally biased region" description="Basic and acidic residues" evidence="1">
    <location>
        <begin position="141"/>
        <end position="152"/>
    </location>
</feature>
<keyword evidence="3" id="KW-1185">Reference proteome</keyword>
<feature type="compositionally biased region" description="Acidic residues" evidence="1">
    <location>
        <begin position="541"/>
        <end position="567"/>
    </location>
</feature>
<feature type="compositionally biased region" description="Basic and acidic residues" evidence="1">
    <location>
        <begin position="1705"/>
        <end position="1714"/>
    </location>
</feature>
<dbReference type="Proteomes" id="UP000307440">
    <property type="component" value="Unassembled WGS sequence"/>
</dbReference>
<feature type="compositionally biased region" description="Low complexity" evidence="1">
    <location>
        <begin position="427"/>
        <end position="441"/>
    </location>
</feature>
<evidence type="ECO:0000313" key="2">
    <source>
        <dbReference type="EMBL" id="TFK24051.1"/>
    </source>
</evidence>
<dbReference type="EMBL" id="ML210207">
    <property type="protein sequence ID" value="TFK24051.1"/>
    <property type="molecule type" value="Genomic_DNA"/>
</dbReference>
<feature type="region of interest" description="Disordered" evidence="1">
    <location>
        <begin position="957"/>
        <end position="997"/>
    </location>
</feature>
<gene>
    <name evidence="2" type="ORF">FA15DRAFT_669908</name>
</gene>
<feature type="region of interest" description="Disordered" evidence="1">
    <location>
        <begin position="495"/>
        <end position="749"/>
    </location>
</feature>
<feature type="region of interest" description="Disordered" evidence="1">
    <location>
        <begin position="1056"/>
        <end position="1190"/>
    </location>
</feature>
<feature type="compositionally biased region" description="Low complexity" evidence="1">
    <location>
        <begin position="268"/>
        <end position="285"/>
    </location>
</feature>
<feature type="compositionally biased region" description="Basic and acidic residues" evidence="1">
    <location>
        <begin position="1109"/>
        <end position="1124"/>
    </location>
</feature>
<feature type="region of interest" description="Disordered" evidence="1">
    <location>
        <begin position="399"/>
        <end position="441"/>
    </location>
</feature>
<evidence type="ECO:0000313" key="3">
    <source>
        <dbReference type="Proteomes" id="UP000307440"/>
    </source>
</evidence>
<name>A0A5C3KTX3_COPMA</name>
<feature type="compositionally biased region" description="Polar residues" evidence="1">
    <location>
        <begin position="229"/>
        <end position="251"/>
    </location>
</feature>
<evidence type="ECO:0000256" key="1">
    <source>
        <dbReference type="SAM" id="MobiDB-lite"/>
    </source>
</evidence>
<feature type="compositionally biased region" description="Polar residues" evidence="1">
    <location>
        <begin position="1089"/>
        <end position="1098"/>
    </location>
</feature>
<feature type="compositionally biased region" description="Basic and acidic residues" evidence="1">
    <location>
        <begin position="1747"/>
        <end position="1772"/>
    </location>
</feature>
<feature type="compositionally biased region" description="Basic and acidic residues" evidence="1">
    <location>
        <begin position="359"/>
        <end position="368"/>
    </location>
</feature>
<feature type="compositionally biased region" description="Polar residues" evidence="1">
    <location>
        <begin position="1125"/>
        <end position="1160"/>
    </location>
</feature>
<feature type="compositionally biased region" description="Low complexity" evidence="1">
    <location>
        <begin position="771"/>
        <end position="786"/>
    </location>
</feature>
<feature type="compositionally biased region" description="Polar residues" evidence="1">
    <location>
        <begin position="619"/>
        <end position="640"/>
    </location>
</feature>
<feature type="compositionally biased region" description="Low complexity" evidence="1">
    <location>
        <begin position="1534"/>
        <end position="1545"/>
    </location>
</feature>
<dbReference type="STRING" id="230819.A0A5C3KTX3"/>
<accession>A0A5C3KTX3</accession>
<feature type="compositionally biased region" description="Polar residues" evidence="1">
    <location>
        <begin position="1590"/>
        <end position="1599"/>
    </location>
</feature>
<feature type="compositionally biased region" description="Acidic residues" evidence="1">
    <location>
        <begin position="650"/>
        <end position="665"/>
    </location>
</feature>
<feature type="compositionally biased region" description="Basic and acidic residues" evidence="1">
    <location>
        <begin position="1233"/>
        <end position="1254"/>
    </location>
</feature>
<sequence length="1863" mass="197405">MQVSSILVSTSPSSGLDNLRGSPSTHSLGQVTPSPSSSRTTLVFSKTPVPPPSTSRSQSKSKVKKRPPTPGGPAVGANPKPPHLQRHPGAFPAPSTAIPLSASTATSTSALTATHHLNALNPNSGGGTGNAAVVTKKSRDRLRPKTELRVEVVRASSGSIGEDEVSGGGGEASERSLHQPGLPMADARGPAATKPPLSLQLQLPAQQTVPPHAQALASPTSFPPLSPSRPMSPTSPISPAYPTSLSYQSYPASPVYLTPHDPLDRMNPSSPSSPSSHVSPTSPASLMPTSPTSLAPVSPGDSVRSKSFVSFGSDDSPLPHQLQHRFDLFVHAGQGQGETNKNRPHQHPFASCSLTSLGRNKDRDREAEENNYDENAATRDLPSPLSMIGLERAEQNSNSRYLYGGEPSNNPQHPPHPQPQPQPQPHNQPHNQYHHPQQQQYHQPITTVKTHQQNRTSVCSSVPDSPSTQALMQRLLSAPDVHGIQNASVAYEADLGPFRNGPGNAHGSGGERRGGMHRLKKKGLVKRRTDRDDGGVGVDGYPDDTDGEQEQDRDEDDDDDEEEEDSDSSIRFASADADEVMERVRRQREGNRKVQRLLGSASDDDVVRPPRRGAHAQGGYSSSKDYASSTGHQPYLQRTPQRNRRIQEEVWSEEEEEEEMEEEGGDVWGTPYPCGGAPVYQDPATRRALLEEKRSFQKPKSKFTSGGRGSEGGRAEDDPLPPPIPAPVHHTRPRLASASTGHSGGNASRMWGAAMSAEGYDSREDLIEHQQSFHQHHPSQNQPQHGQQHRHLQSPQANQRYAASHGPRQLADQWAAAGIGSRAVMMQSRASQYYDVLPSPTSGTPSTAGAVAFGAVGGFVGVSSAAPAPSSTHNTVAVLASLNPNHSPAPAQPPKRVFALDSLNPNHSGGGIKRSHSASAGPGGLAAGFSTRGSRRSMAGTAFPSITAFLSPRPSVSIGREKVKEGREDGDSFENASPAARPPPSEPPLISVRTSSKVVGERLKKANGDVKEKRRRSALVWVKEGLGVGGGSETKPASSSDPALAPLKDYRKISFGSSSQSHNATFARDVGTNAGGKRTLGYDPKRNGSMPSAHSFSSGEMRGGAGGVSREDLASAVRFKKDSLDTSASPLSQSHSPGVPSPNSASMNVKSPASSANHATNGGGKLSTPNANVKRAYSQSYHSLSDENKSDYVGVSPYYTVVGARPGFTERVGSTVDRWHEYEAGRWDADVLHSRVGTGDDKETDKKEEKKEKGGGAGVFSFGLKRSGSRWKGVGGGGDKEKEGKEKRSRDALRGRSVHEHNAVKKPEDGVNPSGDWGYPTSGVDSASKTSTTTTTTAISANPGPTRPSLSRHRRSHSFSDRFDEGIGNTPFSSDPALEGRYELKESVGGTKFWKLVKKMGSSNALRDKSVGQSGLGGDGSGPLPPIPSVPPNSASPTNSEAVNGSEVLDRLLQNSTLRSGSGTVSVDGEGVTVDYPPSPTATATSSKPTTPAKLTKFKYSVLGSRSSTSTPGGSTDQITMGRSSLSGLHRTVSNRSSVESGSESLGHHSLRGGPGGAEDAPPVPQLPDGVLDSGRLMPSPVSAVDRGNLSDSGYNNKAYNARGGRRVVTDGNGGQWATSEANTLELEFPSLPTPPGRPRAVVSTTPDPPDMDLEEALYRPGGAEDGFEDAESPIIPEFSTANVVNVFKKRGGKLEGVAEVTEEENVKEKERAKSVRSTSTSSSGPPPRPARDVRRPLPPTSPIVEKALEKGVKDEIKAVDVKRGSDDKETLPEQDYDSFGPRPLTSSFGPNPLLTLTDPRREEKGSFDLVITPTEKPQTLTEKEKAAKWDALLRKSAMAGGTLHLSFGVGGGLESDGLDSPL</sequence>
<feature type="region of interest" description="Disordered" evidence="1">
    <location>
        <begin position="334"/>
        <end position="385"/>
    </location>
</feature>
<feature type="compositionally biased region" description="Low complexity" evidence="1">
    <location>
        <begin position="195"/>
        <end position="207"/>
    </location>
</feature>
<feature type="region of interest" description="Disordered" evidence="1">
    <location>
        <begin position="1404"/>
        <end position="1600"/>
    </location>
</feature>
<feature type="compositionally biased region" description="Basic and acidic residues" evidence="1">
    <location>
        <begin position="580"/>
        <end position="592"/>
    </location>
</feature>
<feature type="region of interest" description="Disordered" evidence="1">
    <location>
        <begin position="1233"/>
        <end position="1378"/>
    </location>
</feature>
<feature type="compositionally biased region" description="Polar residues" evidence="1">
    <location>
        <begin position="1167"/>
        <end position="1183"/>
    </location>
</feature>
<feature type="compositionally biased region" description="Pro residues" evidence="1">
    <location>
        <begin position="412"/>
        <end position="426"/>
    </location>
</feature>
<feature type="region of interest" description="Disordered" evidence="1">
    <location>
        <begin position="906"/>
        <end position="933"/>
    </location>
</feature>
<feature type="region of interest" description="Disordered" evidence="1">
    <location>
        <begin position="771"/>
        <end position="809"/>
    </location>
</feature>
<feature type="compositionally biased region" description="Low complexity" evidence="1">
    <location>
        <begin position="92"/>
        <end position="114"/>
    </location>
</feature>
<feature type="region of interest" description="Disordered" evidence="1">
    <location>
        <begin position="1692"/>
        <end position="1806"/>
    </location>
</feature>
<feature type="compositionally biased region" description="Polar residues" evidence="1">
    <location>
        <begin position="21"/>
        <end position="44"/>
    </location>
</feature>
<proteinExistence type="predicted"/>
<feature type="compositionally biased region" description="Basic residues" evidence="1">
    <location>
        <begin position="515"/>
        <end position="526"/>
    </location>
</feature>
<feature type="compositionally biased region" description="Low complexity" evidence="1">
    <location>
        <begin position="1481"/>
        <end position="1494"/>
    </location>
</feature>
<feature type="compositionally biased region" description="Basic and acidic residues" evidence="1">
    <location>
        <begin position="684"/>
        <end position="695"/>
    </location>
</feature>
<protein>
    <submittedName>
        <fullName evidence="2">Uncharacterized protein</fullName>
    </submittedName>
</protein>
<feature type="compositionally biased region" description="Basic and acidic residues" evidence="1">
    <location>
        <begin position="959"/>
        <end position="970"/>
    </location>
</feature>
<reference evidence="2 3" key="1">
    <citation type="journal article" date="2019" name="Nat. Ecol. Evol.">
        <title>Megaphylogeny resolves global patterns of mushroom evolution.</title>
        <authorList>
            <person name="Varga T."/>
            <person name="Krizsan K."/>
            <person name="Foldi C."/>
            <person name="Dima B."/>
            <person name="Sanchez-Garcia M."/>
            <person name="Sanchez-Ramirez S."/>
            <person name="Szollosi G.J."/>
            <person name="Szarkandi J.G."/>
            <person name="Papp V."/>
            <person name="Albert L."/>
            <person name="Andreopoulos W."/>
            <person name="Angelini C."/>
            <person name="Antonin V."/>
            <person name="Barry K.W."/>
            <person name="Bougher N.L."/>
            <person name="Buchanan P."/>
            <person name="Buyck B."/>
            <person name="Bense V."/>
            <person name="Catcheside P."/>
            <person name="Chovatia M."/>
            <person name="Cooper J."/>
            <person name="Damon W."/>
            <person name="Desjardin D."/>
            <person name="Finy P."/>
            <person name="Geml J."/>
            <person name="Haridas S."/>
            <person name="Hughes K."/>
            <person name="Justo A."/>
            <person name="Karasinski D."/>
            <person name="Kautmanova I."/>
            <person name="Kiss B."/>
            <person name="Kocsube S."/>
            <person name="Kotiranta H."/>
            <person name="LaButti K.M."/>
            <person name="Lechner B.E."/>
            <person name="Liimatainen K."/>
            <person name="Lipzen A."/>
            <person name="Lukacs Z."/>
            <person name="Mihaltcheva S."/>
            <person name="Morgado L.N."/>
            <person name="Niskanen T."/>
            <person name="Noordeloos M.E."/>
            <person name="Ohm R.A."/>
            <person name="Ortiz-Santana B."/>
            <person name="Ovrebo C."/>
            <person name="Racz N."/>
            <person name="Riley R."/>
            <person name="Savchenko A."/>
            <person name="Shiryaev A."/>
            <person name="Soop K."/>
            <person name="Spirin V."/>
            <person name="Szebenyi C."/>
            <person name="Tomsovsky M."/>
            <person name="Tulloss R.E."/>
            <person name="Uehling J."/>
            <person name="Grigoriev I.V."/>
            <person name="Vagvolgyi C."/>
            <person name="Papp T."/>
            <person name="Martin F.M."/>
            <person name="Miettinen O."/>
            <person name="Hibbett D.S."/>
            <person name="Nagy L.G."/>
        </authorList>
    </citation>
    <scope>NUCLEOTIDE SEQUENCE [LARGE SCALE GENOMIC DNA]</scope>
    <source>
        <strain evidence="2 3">CBS 121175</strain>
    </source>
</reference>
<feature type="compositionally biased region" description="Basic and acidic residues" evidence="1">
    <location>
        <begin position="1278"/>
        <end position="1309"/>
    </location>
</feature>
<dbReference type="OrthoDB" id="3364707at2759"/>
<feature type="compositionally biased region" description="Polar residues" evidence="1">
    <location>
        <begin position="1517"/>
        <end position="1527"/>
    </location>
</feature>
<feature type="compositionally biased region" description="Low complexity" evidence="1">
    <location>
        <begin position="1504"/>
        <end position="1516"/>
    </location>
</feature>
<feature type="compositionally biased region" description="Low complexity" evidence="1">
    <location>
        <begin position="1326"/>
        <end position="1341"/>
    </location>
</feature>
<feature type="compositionally biased region" description="Polar residues" evidence="1">
    <location>
        <begin position="1453"/>
        <end position="1465"/>
    </location>
</feature>
<organism evidence="2 3">
    <name type="scientific">Coprinopsis marcescibilis</name>
    <name type="common">Agaric fungus</name>
    <name type="synonym">Psathyrella marcescibilis</name>
    <dbReference type="NCBI Taxonomy" id="230819"/>
    <lineage>
        <taxon>Eukaryota</taxon>
        <taxon>Fungi</taxon>
        <taxon>Dikarya</taxon>
        <taxon>Basidiomycota</taxon>
        <taxon>Agaricomycotina</taxon>
        <taxon>Agaricomycetes</taxon>
        <taxon>Agaricomycetidae</taxon>
        <taxon>Agaricales</taxon>
        <taxon>Agaricineae</taxon>
        <taxon>Psathyrellaceae</taxon>
        <taxon>Coprinopsis</taxon>
    </lineage>
</organism>
<feature type="compositionally biased region" description="Low complexity" evidence="1">
    <location>
        <begin position="1"/>
        <end position="14"/>
    </location>
</feature>